<keyword evidence="2" id="KW-1185">Reference proteome</keyword>
<evidence type="ECO:0000313" key="3">
    <source>
        <dbReference type="WBParaSite" id="HPBE_0000225301-mRNA-1"/>
    </source>
</evidence>
<name>A0A183F7W1_HELPZ</name>
<gene>
    <name evidence="1" type="ORF">HPBE_LOCUS2254</name>
</gene>
<proteinExistence type="predicted"/>
<reference evidence="3" key="2">
    <citation type="submission" date="2019-09" db="UniProtKB">
        <authorList>
            <consortium name="WormBaseParasite"/>
        </authorList>
    </citation>
    <scope>IDENTIFICATION</scope>
</reference>
<reference evidence="1 2" key="1">
    <citation type="submission" date="2018-11" db="EMBL/GenBank/DDBJ databases">
        <authorList>
            <consortium name="Pathogen Informatics"/>
        </authorList>
    </citation>
    <scope>NUCLEOTIDE SEQUENCE [LARGE SCALE GENOMIC DNA]</scope>
</reference>
<protein>
    <submittedName>
        <fullName evidence="3">Glu_synthase domain-containing protein</fullName>
    </submittedName>
</protein>
<dbReference type="WBParaSite" id="HPBE_0000225301-mRNA-1">
    <property type="protein sequence ID" value="HPBE_0000225301-mRNA-1"/>
    <property type="gene ID" value="HPBE_0000225301"/>
</dbReference>
<sequence>ITEPPNSIKQYAIRVNGRNGRDDKLKNLPDLVESTLLDCAEDMLGYGREELKYGPFLTNPLQGLLG</sequence>
<evidence type="ECO:0000313" key="1">
    <source>
        <dbReference type="EMBL" id="VDO23965.1"/>
    </source>
</evidence>
<accession>A0A3P7XE88</accession>
<dbReference type="OrthoDB" id="5873076at2759"/>
<dbReference type="EMBL" id="UZAH01003172">
    <property type="protein sequence ID" value="VDO23965.1"/>
    <property type="molecule type" value="Genomic_DNA"/>
</dbReference>
<dbReference type="Proteomes" id="UP000050761">
    <property type="component" value="Unassembled WGS sequence"/>
</dbReference>
<accession>A0A183F7W1</accession>
<evidence type="ECO:0000313" key="2">
    <source>
        <dbReference type="Proteomes" id="UP000050761"/>
    </source>
</evidence>
<organism evidence="2 3">
    <name type="scientific">Heligmosomoides polygyrus</name>
    <name type="common">Parasitic roundworm</name>
    <dbReference type="NCBI Taxonomy" id="6339"/>
    <lineage>
        <taxon>Eukaryota</taxon>
        <taxon>Metazoa</taxon>
        <taxon>Ecdysozoa</taxon>
        <taxon>Nematoda</taxon>
        <taxon>Chromadorea</taxon>
        <taxon>Rhabditida</taxon>
        <taxon>Rhabditina</taxon>
        <taxon>Rhabditomorpha</taxon>
        <taxon>Strongyloidea</taxon>
        <taxon>Heligmosomidae</taxon>
        <taxon>Heligmosomoides</taxon>
    </lineage>
</organism>
<dbReference type="AlphaFoldDB" id="A0A183F7W1"/>